<gene>
    <name evidence="9" type="ORF">JOC94_000176</name>
</gene>
<accession>A0ABS2R1D3</accession>
<evidence type="ECO:0000256" key="7">
    <source>
        <dbReference type="PROSITE-ProRule" id="PRU01379"/>
    </source>
</evidence>
<feature type="active site" description="Proton donor/acceptor" evidence="7">
    <location>
        <position position="330"/>
    </location>
</feature>
<dbReference type="PROSITE" id="PS52035">
    <property type="entry name" value="PEPTIDASE_M14"/>
    <property type="match status" value="1"/>
</dbReference>
<dbReference type="Gene3D" id="3.40.630.10">
    <property type="entry name" value="Zn peptidases"/>
    <property type="match status" value="1"/>
</dbReference>
<evidence type="ECO:0000256" key="4">
    <source>
        <dbReference type="ARBA" id="ARBA00022801"/>
    </source>
</evidence>
<dbReference type="Proteomes" id="UP000823485">
    <property type="component" value="Unassembled WGS sequence"/>
</dbReference>
<dbReference type="Pfam" id="PF00246">
    <property type="entry name" value="Peptidase_M14"/>
    <property type="match status" value="1"/>
</dbReference>
<feature type="domain" description="Peptidase M14" evidence="8">
    <location>
        <begin position="41"/>
        <end position="362"/>
    </location>
</feature>
<evidence type="ECO:0000256" key="2">
    <source>
        <dbReference type="ARBA" id="ARBA00005988"/>
    </source>
</evidence>
<evidence type="ECO:0000313" key="9">
    <source>
        <dbReference type="EMBL" id="MBM7713210.1"/>
    </source>
</evidence>
<comment type="caution">
    <text evidence="9">The sequence shown here is derived from an EMBL/GenBank/DDBJ whole genome shotgun (WGS) entry which is preliminary data.</text>
</comment>
<comment type="similarity">
    <text evidence="2 7">Belongs to the peptidase M14 family.</text>
</comment>
<evidence type="ECO:0000259" key="8">
    <source>
        <dbReference type="PROSITE" id="PS52035"/>
    </source>
</evidence>
<evidence type="ECO:0000256" key="5">
    <source>
        <dbReference type="ARBA" id="ARBA00022833"/>
    </source>
</evidence>
<keyword evidence="3" id="KW-0645">Protease</keyword>
<keyword evidence="5" id="KW-0862">Zinc</keyword>
<proteinExistence type="inferred from homology"/>
<keyword evidence="10" id="KW-1185">Reference proteome</keyword>
<dbReference type="Pfam" id="PF22888">
    <property type="entry name" value="FIMAH"/>
    <property type="match status" value="1"/>
</dbReference>
<dbReference type="PANTHER" id="PTHR11705">
    <property type="entry name" value="PROTEASE FAMILY M14 CARBOXYPEPTIDASE A,B"/>
    <property type="match status" value="1"/>
</dbReference>
<sequence length="468" mass="52801">MKTIGKKLASIVVIVSLLVIMGPITGLASQDKVNSVSVDDRWMSHEKLRENLYQIEKDSAGKVQVDVVGYSYQGREIYGARVGTGDKVLLINGNIHGNEKSGPEALIQMFRTLGTSDNSLAQSVREGVTIVAIPRLNVDGAEVTQRQNIFPWKDAMEAFPQLVGAMPPWYYHERNGGFDINRDFHPNVSYEPVPEDLPGTGADFGFFLTNESRILRDVYLDLKAEFGEVEAFVYIHHMGTPQMIETGEDVTIAIDYPPLGPEDNPKYADWPKLNQDRSRKYALAAALGVKEFSDKEEPGVARYIHPEERDLPGQARSSFALNGTSTVLFEMPGQQPRFGYDQELIDRVENGLWGIAARMADHSIDRLNGDDFLKLPKYWTSHVSDMLALVERYAKEGEITGDEAARSLKTHLIAVNHYEEKEQANKVVKHMKSFKLLLDQQKENRFISDAVYNRLMSDSNYLIEKWQQ</sequence>
<dbReference type="PANTHER" id="PTHR11705:SF143">
    <property type="entry name" value="SLL0236 PROTEIN"/>
    <property type="match status" value="1"/>
</dbReference>
<keyword evidence="4" id="KW-0378">Hydrolase</keyword>
<evidence type="ECO:0000256" key="3">
    <source>
        <dbReference type="ARBA" id="ARBA00022670"/>
    </source>
</evidence>
<dbReference type="SMART" id="SM00631">
    <property type="entry name" value="Zn_pept"/>
    <property type="match status" value="1"/>
</dbReference>
<name>A0ABS2R1D3_9BACI</name>
<reference evidence="9 10" key="1">
    <citation type="submission" date="2021-01" db="EMBL/GenBank/DDBJ databases">
        <title>Genomic Encyclopedia of Type Strains, Phase IV (KMG-IV): sequencing the most valuable type-strain genomes for metagenomic binning, comparative biology and taxonomic classification.</title>
        <authorList>
            <person name="Goeker M."/>
        </authorList>
    </citation>
    <scope>NUCLEOTIDE SEQUENCE [LARGE SCALE GENOMIC DNA]</scope>
    <source>
        <strain evidence="9 10">DSM 105453</strain>
    </source>
</reference>
<dbReference type="InterPro" id="IPR000834">
    <property type="entry name" value="Peptidase_M14"/>
</dbReference>
<dbReference type="RefSeq" id="WP_236016924.1">
    <property type="nucleotide sequence ID" value="NZ_JAFBFH010000001.1"/>
</dbReference>
<protein>
    <recommendedName>
        <fullName evidence="8">Peptidase M14 domain-containing protein</fullName>
    </recommendedName>
</protein>
<dbReference type="EMBL" id="JAFBFH010000001">
    <property type="protein sequence ID" value="MBM7713210.1"/>
    <property type="molecule type" value="Genomic_DNA"/>
</dbReference>
<dbReference type="SUPFAM" id="SSF53187">
    <property type="entry name" value="Zn-dependent exopeptidases"/>
    <property type="match status" value="1"/>
</dbReference>
<evidence type="ECO:0000256" key="6">
    <source>
        <dbReference type="ARBA" id="ARBA00023049"/>
    </source>
</evidence>
<keyword evidence="6" id="KW-0482">Metalloprotease</keyword>
<evidence type="ECO:0000313" key="10">
    <source>
        <dbReference type="Proteomes" id="UP000823485"/>
    </source>
</evidence>
<comment type="cofactor">
    <cofactor evidence="1">
        <name>Zn(2+)</name>
        <dbReference type="ChEBI" id="CHEBI:29105"/>
    </cofactor>
</comment>
<organism evidence="9 10">
    <name type="scientific">Siminovitchia thermophila</name>
    <dbReference type="NCBI Taxonomy" id="1245522"/>
    <lineage>
        <taxon>Bacteria</taxon>
        <taxon>Bacillati</taxon>
        <taxon>Bacillota</taxon>
        <taxon>Bacilli</taxon>
        <taxon>Bacillales</taxon>
        <taxon>Bacillaceae</taxon>
        <taxon>Siminovitchia</taxon>
    </lineage>
</organism>
<dbReference type="InterPro" id="IPR054470">
    <property type="entry name" value="FIMAH_dom"/>
</dbReference>
<evidence type="ECO:0000256" key="1">
    <source>
        <dbReference type="ARBA" id="ARBA00001947"/>
    </source>
</evidence>